<dbReference type="SUPFAM" id="SSF52283">
    <property type="entry name" value="Formate/glycerate dehydrogenase catalytic domain-like"/>
    <property type="match status" value="1"/>
</dbReference>
<sequence>MPAQPVVVVLHDGRLPPATAMEPVTAHAELRPTEEAGLADALRGADVLFAYDFLSTAVPAAWHAAGSLQWIHVAAAGVDTVMSPEVRESDVVVTNSRGIFEGPIAEYVLAQVLALAKDLPGSLRLQREHRWEHRESERVAGTRALVVGTGPIGRAIARLLRAAGMEVHGGGRHLRLDDPDFTTVTDAAGLTAELGRADWVVAAAPLTEATRGMFDAAAFAAMAPHARFVNVGRGELVRTADLVTALRDGTIAGAALDVVDPEPLPAGHALWDLPNVVLTPHSSGDVHGWRSALTELFADNVLRWVEGRPLRNVVDKSLGYVPSTGSRP</sequence>
<feature type="domain" description="D-isomer specific 2-hydroxyacid dehydrogenase catalytic" evidence="5">
    <location>
        <begin position="33"/>
        <end position="314"/>
    </location>
</feature>
<gene>
    <name evidence="7" type="ORF">SAMN05216184_101659</name>
</gene>
<evidence type="ECO:0000256" key="3">
    <source>
        <dbReference type="ARBA" id="ARBA00023027"/>
    </source>
</evidence>
<keyword evidence="2 4" id="KW-0560">Oxidoreductase</keyword>
<evidence type="ECO:0000259" key="6">
    <source>
        <dbReference type="Pfam" id="PF02826"/>
    </source>
</evidence>
<evidence type="ECO:0000256" key="1">
    <source>
        <dbReference type="ARBA" id="ARBA00005854"/>
    </source>
</evidence>
<dbReference type="AlphaFoldDB" id="A0A2Y9A3C9"/>
<evidence type="ECO:0000313" key="7">
    <source>
        <dbReference type="EMBL" id="SSA37019.1"/>
    </source>
</evidence>
<organism evidence="7 8">
    <name type="scientific">Georgenia satyanarayanai</name>
    <dbReference type="NCBI Taxonomy" id="860221"/>
    <lineage>
        <taxon>Bacteria</taxon>
        <taxon>Bacillati</taxon>
        <taxon>Actinomycetota</taxon>
        <taxon>Actinomycetes</taxon>
        <taxon>Micrococcales</taxon>
        <taxon>Bogoriellaceae</taxon>
        <taxon>Georgenia</taxon>
    </lineage>
</organism>
<dbReference type="CDD" id="cd05300">
    <property type="entry name" value="2-Hacid_dh_1"/>
    <property type="match status" value="1"/>
</dbReference>
<dbReference type="RefSeq" id="WP_181424517.1">
    <property type="nucleotide sequence ID" value="NZ_QKLZ01000001.1"/>
</dbReference>
<proteinExistence type="inferred from homology"/>
<dbReference type="SUPFAM" id="SSF51735">
    <property type="entry name" value="NAD(P)-binding Rossmann-fold domains"/>
    <property type="match status" value="1"/>
</dbReference>
<dbReference type="Gene3D" id="3.40.50.720">
    <property type="entry name" value="NAD(P)-binding Rossmann-like Domain"/>
    <property type="match status" value="2"/>
</dbReference>
<evidence type="ECO:0000313" key="8">
    <source>
        <dbReference type="Proteomes" id="UP000250222"/>
    </source>
</evidence>
<feature type="domain" description="D-isomer specific 2-hydroxyacid dehydrogenase NAD-binding" evidence="6">
    <location>
        <begin position="109"/>
        <end position="282"/>
    </location>
</feature>
<dbReference type="GO" id="GO:0051287">
    <property type="term" value="F:NAD binding"/>
    <property type="evidence" value="ECO:0007669"/>
    <property type="project" value="InterPro"/>
</dbReference>
<dbReference type="InterPro" id="IPR036291">
    <property type="entry name" value="NAD(P)-bd_dom_sf"/>
</dbReference>
<dbReference type="EMBL" id="UETB01000001">
    <property type="protein sequence ID" value="SSA37019.1"/>
    <property type="molecule type" value="Genomic_DNA"/>
</dbReference>
<evidence type="ECO:0000259" key="5">
    <source>
        <dbReference type="Pfam" id="PF00389"/>
    </source>
</evidence>
<dbReference type="Proteomes" id="UP000250222">
    <property type="component" value="Unassembled WGS sequence"/>
</dbReference>
<reference evidence="7 8" key="1">
    <citation type="submission" date="2016-10" db="EMBL/GenBank/DDBJ databases">
        <authorList>
            <person name="Cai Z."/>
        </authorList>
    </citation>
    <scope>NUCLEOTIDE SEQUENCE [LARGE SCALE GENOMIC DNA]</scope>
    <source>
        <strain evidence="7 8">CGMCC 1.10826</strain>
    </source>
</reference>
<evidence type="ECO:0000256" key="4">
    <source>
        <dbReference type="RuleBase" id="RU003719"/>
    </source>
</evidence>
<dbReference type="InterPro" id="IPR006140">
    <property type="entry name" value="D-isomer_DH_NAD-bd"/>
</dbReference>
<dbReference type="InterPro" id="IPR006139">
    <property type="entry name" value="D-isomer_2_OHA_DH_cat_dom"/>
</dbReference>
<dbReference type="PANTHER" id="PTHR43333">
    <property type="entry name" value="2-HACID_DH_C DOMAIN-CONTAINING PROTEIN"/>
    <property type="match status" value="1"/>
</dbReference>
<evidence type="ECO:0000256" key="2">
    <source>
        <dbReference type="ARBA" id="ARBA00023002"/>
    </source>
</evidence>
<name>A0A2Y9A3C9_9MICO</name>
<dbReference type="Pfam" id="PF00389">
    <property type="entry name" value="2-Hacid_dh"/>
    <property type="match status" value="1"/>
</dbReference>
<protein>
    <submittedName>
        <fullName evidence="7">Phosphoglycerate dehydrogenase</fullName>
    </submittedName>
</protein>
<dbReference type="PANTHER" id="PTHR43333:SF1">
    <property type="entry name" value="D-ISOMER SPECIFIC 2-HYDROXYACID DEHYDROGENASE NAD-BINDING DOMAIN-CONTAINING PROTEIN"/>
    <property type="match status" value="1"/>
</dbReference>
<comment type="similarity">
    <text evidence="1 4">Belongs to the D-isomer specific 2-hydroxyacid dehydrogenase family.</text>
</comment>
<keyword evidence="8" id="KW-1185">Reference proteome</keyword>
<dbReference type="Pfam" id="PF02826">
    <property type="entry name" value="2-Hacid_dh_C"/>
    <property type="match status" value="1"/>
</dbReference>
<dbReference type="GO" id="GO:0016616">
    <property type="term" value="F:oxidoreductase activity, acting on the CH-OH group of donors, NAD or NADP as acceptor"/>
    <property type="evidence" value="ECO:0007669"/>
    <property type="project" value="InterPro"/>
</dbReference>
<keyword evidence="3" id="KW-0520">NAD</keyword>
<accession>A0A2Y9A3C9</accession>